<organism evidence="4 5">
    <name type="scientific">Syncephalastrum racemosum</name>
    <name type="common">Filamentous fungus</name>
    <dbReference type="NCBI Taxonomy" id="13706"/>
    <lineage>
        <taxon>Eukaryota</taxon>
        <taxon>Fungi</taxon>
        <taxon>Fungi incertae sedis</taxon>
        <taxon>Mucoromycota</taxon>
        <taxon>Mucoromycotina</taxon>
        <taxon>Mucoromycetes</taxon>
        <taxon>Mucorales</taxon>
        <taxon>Syncephalastraceae</taxon>
        <taxon>Syncephalastrum</taxon>
    </lineage>
</organism>
<dbReference type="AlphaFoldDB" id="A0A1X2HE61"/>
<keyword evidence="2" id="KW-0378">Hydrolase</keyword>
<dbReference type="Pfam" id="PF00293">
    <property type="entry name" value="NUDIX"/>
    <property type="match status" value="1"/>
</dbReference>
<sequence>MASTVSRSSVYPMTTPAPAQAVDAAKLAPKPKKKTLRKSVGVVLIDRSTKKVLLLTSRKREGKLVLPRGDCEENESVDVAVSRILNAEAGIREKQAPRRLATYTEANKRGKIVAHHTMFELNDAALLDQWPSMKERQRVWATYEQALVALEERPYSVMALKQSSLARA</sequence>
<evidence type="ECO:0000313" key="4">
    <source>
        <dbReference type="EMBL" id="ORY97182.1"/>
    </source>
</evidence>
<dbReference type="GO" id="GO:0005634">
    <property type="term" value="C:nucleus"/>
    <property type="evidence" value="ECO:0007669"/>
    <property type="project" value="TreeGrafter"/>
</dbReference>
<evidence type="ECO:0000256" key="1">
    <source>
        <dbReference type="ARBA" id="ARBA00022723"/>
    </source>
</evidence>
<dbReference type="GO" id="GO:0046872">
    <property type="term" value="F:metal ion binding"/>
    <property type="evidence" value="ECO:0007669"/>
    <property type="project" value="UniProtKB-KW"/>
</dbReference>
<gene>
    <name evidence="4" type="ORF">BCR43DRAFT_562709</name>
</gene>
<comment type="caution">
    <text evidence="4">The sequence shown here is derived from an EMBL/GenBank/DDBJ whole genome shotgun (WGS) entry which is preliminary data.</text>
</comment>
<dbReference type="GO" id="GO:0034431">
    <property type="term" value="F:bis(5'-adenosyl)-hexaphosphatase activity"/>
    <property type="evidence" value="ECO:0007669"/>
    <property type="project" value="TreeGrafter"/>
</dbReference>
<protein>
    <recommendedName>
        <fullName evidence="3">Nudix hydrolase domain-containing protein</fullName>
    </recommendedName>
</protein>
<dbReference type="EMBL" id="MCGN01000004">
    <property type="protein sequence ID" value="ORY97182.1"/>
    <property type="molecule type" value="Genomic_DNA"/>
</dbReference>
<reference evidence="4 5" key="1">
    <citation type="submission" date="2016-07" db="EMBL/GenBank/DDBJ databases">
        <title>Pervasive Adenine N6-methylation of Active Genes in Fungi.</title>
        <authorList>
            <consortium name="DOE Joint Genome Institute"/>
            <person name="Mondo S.J."/>
            <person name="Dannebaum R.O."/>
            <person name="Kuo R.C."/>
            <person name="Labutti K."/>
            <person name="Haridas S."/>
            <person name="Kuo A."/>
            <person name="Salamov A."/>
            <person name="Ahrendt S.R."/>
            <person name="Lipzen A."/>
            <person name="Sullivan W."/>
            <person name="Andreopoulos W.B."/>
            <person name="Clum A."/>
            <person name="Lindquist E."/>
            <person name="Daum C."/>
            <person name="Ramamoorthy G.K."/>
            <person name="Gryganskyi A."/>
            <person name="Culley D."/>
            <person name="Magnuson J.K."/>
            <person name="James T.Y."/>
            <person name="O'Malley M.A."/>
            <person name="Stajich J.E."/>
            <person name="Spatafora J.W."/>
            <person name="Visel A."/>
            <person name="Grigoriev I.V."/>
        </authorList>
    </citation>
    <scope>NUCLEOTIDE SEQUENCE [LARGE SCALE GENOMIC DNA]</scope>
    <source>
        <strain evidence="4 5">NRRL 2496</strain>
    </source>
</reference>
<dbReference type="GO" id="GO:0071543">
    <property type="term" value="P:diphosphoinositol polyphosphate metabolic process"/>
    <property type="evidence" value="ECO:0007669"/>
    <property type="project" value="TreeGrafter"/>
</dbReference>
<dbReference type="STRING" id="13706.A0A1X2HE61"/>
<dbReference type="SUPFAM" id="SSF55811">
    <property type="entry name" value="Nudix"/>
    <property type="match status" value="1"/>
</dbReference>
<dbReference type="GO" id="GO:0034432">
    <property type="term" value="F:bis(5'-adenosyl)-pentaphosphatase activity"/>
    <property type="evidence" value="ECO:0007669"/>
    <property type="project" value="TreeGrafter"/>
</dbReference>
<name>A0A1X2HE61_SYNRA</name>
<dbReference type="GO" id="GO:1901911">
    <property type="term" value="P:adenosine 5'-(hexahydrogen pentaphosphate) catabolic process"/>
    <property type="evidence" value="ECO:0007669"/>
    <property type="project" value="TreeGrafter"/>
</dbReference>
<dbReference type="GO" id="GO:0008486">
    <property type="term" value="F:diphosphoinositol-polyphosphate diphosphatase activity"/>
    <property type="evidence" value="ECO:0007669"/>
    <property type="project" value="TreeGrafter"/>
</dbReference>
<proteinExistence type="predicted"/>
<dbReference type="PROSITE" id="PS51462">
    <property type="entry name" value="NUDIX"/>
    <property type="match status" value="1"/>
</dbReference>
<evidence type="ECO:0000313" key="5">
    <source>
        <dbReference type="Proteomes" id="UP000242180"/>
    </source>
</evidence>
<keyword evidence="1" id="KW-0479">Metal-binding</keyword>
<dbReference type="GO" id="GO:1901909">
    <property type="term" value="P:diadenosine hexaphosphate catabolic process"/>
    <property type="evidence" value="ECO:0007669"/>
    <property type="project" value="TreeGrafter"/>
</dbReference>
<dbReference type="GO" id="GO:0000298">
    <property type="term" value="F:endopolyphosphatase activity"/>
    <property type="evidence" value="ECO:0007669"/>
    <property type="project" value="TreeGrafter"/>
</dbReference>
<dbReference type="OMA" id="LLETWPN"/>
<dbReference type="PANTHER" id="PTHR12629">
    <property type="entry name" value="DIPHOSPHOINOSITOL POLYPHOSPHATE PHOSPHOHYDROLASE"/>
    <property type="match status" value="1"/>
</dbReference>
<dbReference type="GO" id="GO:1901907">
    <property type="term" value="P:diadenosine pentaphosphate catabolic process"/>
    <property type="evidence" value="ECO:0007669"/>
    <property type="project" value="TreeGrafter"/>
</dbReference>
<feature type="domain" description="Nudix hydrolase" evidence="3">
    <location>
        <begin position="35"/>
        <end position="163"/>
    </location>
</feature>
<evidence type="ECO:0000256" key="2">
    <source>
        <dbReference type="ARBA" id="ARBA00022801"/>
    </source>
</evidence>
<dbReference type="PANTHER" id="PTHR12629:SF0">
    <property type="entry name" value="DIPHOSPHOINOSITOL-POLYPHOSPHATE DIPHOSPHATASE"/>
    <property type="match status" value="1"/>
</dbReference>
<evidence type="ECO:0000259" key="3">
    <source>
        <dbReference type="PROSITE" id="PS51462"/>
    </source>
</evidence>
<dbReference type="GO" id="GO:0005737">
    <property type="term" value="C:cytoplasm"/>
    <property type="evidence" value="ECO:0007669"/>
    <property type="project" value="TreeGrafter"/>
</dbReference>
<accession>A0A1X2HE61</accession>
<keyword evidence="5" id="KW-1185">Reference proteome</keyword>
<dbReference type="OrthoDB" id="2011998at2759"/>
<dbReference type="InterPro" id="IPR000086">
    <property type="entry name" value="NUDIX_hydrolase_dom"/>
</dbReference>
<dbReference type="InParanoid" id="A0A1X2HE61"/>
<dbReference type="Proteomes" id="UP000242180">
    <property type="component" value="Unassembled WGS sequence"/>
</dbReference>
<dbReference type="Gene3D" id="3.90.79.10">
    <property type="entry name" value="Nucleoside Triphosphate Pyrophosphohydrolase"/>
    <property type="match status" value="1"/>
</dbReference>
<dbReference type="InterPro" id="IPR015797">
    <property type="entry name" value="NUDIX_hydrolase-like_dom_sf"/>
</dbReference>